<feature type="region of interest" description="Disordered" evidence="1">
    <location>
        <begin position="1218"/>
        <end position="1260"/>
    </location>
</feature>
<comment type="caution">
    <text evidence="2">The sequence shown here is derived from an EMBL/GenBank/DDBJ whole genome shotgun (WGS) entry which is preliminary data.</text>
</comment>
<proteinExistence type="predicted"/>
<dbReference type="Proteomes" id="UP000248627">
    <property type="component" value="Unassembled WGS sequence"/>
</dbReference>
<reference evidence="2 3" key="1">
    <citation type="submission" date="2018-01" db="EMBL/GenBank/DDBJ databases">
        <title>Draft genome sequence of Jishengella endophytica.</title>
        <authorList>
            <person name="Sahin N."/>
            <person name="Ay H."/>
            <person name="Saygin H."/>
        </authorList>
    </citation>
    <scope>NUCLEOTIDE SEQUENCE [LARGE SCALE GENOMIC DNA]</scope>
    <source>
        <strain evidence="2 3">DSM 45430</strain>
    </source>
</reference>
<dbReference type="RefSeq" id="WP_111241765.1">
    <property type="nucleotide sequence ID" value="NZ_AP023358.1"/>
</dbReference>
<dbReference type="AlphaFoldDB" id="A0A2W2DK59"/>
<dbReference type="SUPFAM" id="SSF50494">
    <property type="entry name" value="Trypsin-like serine proteases"/>
    <property type="match status" value="1"/>
</dbReference>
<gene>
    <name evidence="2" type="ORF">C1I93_03590</name>
</gene>
<keyword evidence="3" id="KW-1185">Reference proteome</keyword>
<organism evidence="2 3">
    <name type="scientific">Micromonospora endophytica</name>
    <dbReference type="NCBI Taxonomy" id="515350"/>
    <lineage>
        <taxon>Bacteria</taxon>
        <taxon>Bacillati</taxon>
        <taxon>Actinomycetota</taxon>
        <taxon>Actinomycetes</taxon>
        <taxon>Micromonosporales</taxon>
        <taxon>Micromonosporaceae</taxon>
        <taxon>Micromonospora</taxon>
    </lineage>
</organism>
<evidence type="ECO:0000313" key="3">
    <source>
        <dbReference type="Proteomes" id="UP000248627"/>
    </source>
</evidence>
<protein>
    <submittedName>
        <fullName evidence="2">Uncharacterized protein</fullName>
    </submittedName>
</protein>
<evidence type="ECO:0000256" key="1">
    <source>
        <dbReference type="SAM" id="MobiDB-lite"/>
    </source>
</evidence>
<name>A0A2W2DK59_9ACTN</name>
<dbReference type="EMBL" id="POTX01000013">
    <property type="protein sequence ID" value="PZG00138.1"/>
    <property type="molecule type" value="Genomic_DNA"/>
</dbReference>
<accession>A0A2W2DK59</accession>
<feature type="region of interest" description="Disordered" evidence="1">
    <location>
        <begin position="142"/>
        <end position="181"/>
    </location>
</feature>
<evidence type="ECO:0000313" key="2">
    <source>
        <dbReference type="EMBL" id="PZG00138.1"/>
    </source>
</evidence>
<dbReference type="InterPro" id="IPR009003">
    <property type="entry name" value="Peptidase_S1_PA"/>
</dbReference>
<feature type="compositionally biased region" description="Basic and acidic residues" evidence="1">
    <location>
        <begin position="156"/>
        <end position="174"/>
    </location>
</feature>
<feature type="compositionally biased region" description="Low complexity" evidence="1">
    <location>
        <begin position="1225"/>
        <end position="1241"/>
    </location>
</feature>
<sequence>MTGLEPHVQRVVKVHGTLLGSGYAVGVDLVLTAGHVVGPRGDAAWISRSDSTAAREHRATVIWRGDGIDADAALLRLDIPLWTAEETRTRYGELRGHQPVPCLTAGYPWVRVGHDGLRRLDELPGHVMPSLGFEDHRYALDSTRIAPNPPGPLRDPTGEPVRDENGEPVPDAHPHSGYSGAPLLTSGARQLLLGVVVAVPSRYGPGRLDAVRITRLLADPTFAGLVGTSPDQIEREPAQLLPTGIVAHDEALAELADHLRADRLPYVPPADAGAATHPGRLLDRLDELAGHCGLLLVGQAGIGKTRTCLEVANCAVDAGWRVLHVRPGEPLVTTEQLIDVVNGATDQRLLIIIDYLNLSGLDYPAIRHRLLPAARARGIRLAMLGSARPGWFHQKDNTPLTQVFRPVELRPEDEHLDRIRHQVVTTLAPRARAILGDERLAHLCGRRPVVATLIAAEAEAQAARGKLSTATADLRPEYLLDWLVRRLDEDDLLHQAQRLDDEREPDLRLQIYAAMAAATPQPRPALVACGARVAGGDDARAEHLIEVLLTMGWMIATSDGLAPVHDIVVDQLLEHTTVRAGLNTVRTAVADRILGASLTSARTIGRYAMNLDRLLRDLALQQRDGPLAGHCAAWLSAHATAAGELLAGPQDVGAYALGAVLDNSPWAQVLFQHWPQLGAPWLNVHGTSLAARHILYKGLRTVASPQAARLIEVATAWLTRHQTALEASFVIATLLGRADLPRRDARLVIDAARPWLGHHVELTDAGFVLRPLLNRTDLTPDDVRHAIDTTRRWLTRYEELTDAKFVLHPLLNRTDLTPDDVRHAIDTAHRWLHHHNELIDTQFVLRPLLDRTDLTPDDARHAIDTTRRWLTRYGELTDAKFVLHPLLNRTDLTPDDARHAIDTTRRWLSHHEKLTDAGFVLHPLLNRTDLTPDDARHAIDTTRRWLSHHEKLTEAGFVLRPLLGRADLTPEETEHGIDTALNWLCRHGDTNEAGYVLPRLLALRKMTDLPEWLPAVIDRWADRHRSEPDIVFVTKHLSRQNALTEVTADVVLDWAAEHPHDPDIPWRMNGVATAIDRFPLLAGRLLRAVERFLDGIEGEQADVNRHGEVDGLVQSLCRPRTLRCGLAGARVDDILLRWLAHPATLNPRCSKGTHYRDKVSRACALVRAGRLSRQGAIDVLARLHTWIPHWRLTEAHFPLRDAALEDVATLLAQLRQPPDHVPHRPVAAPAGQAGPGTVPAGIPSDHAPPGPPRRPDPGGP</sequence>